<evidence type="ECO:0000313" key="2">
    <source>
        <dbReference type="Proteomes" id="UP000268093"/>
    </source>
</evidence>
<dbReference type="SUPFAM" id="SSF50249">
    <property type="entry name" value="Nucleic acid-binding proteins"/>
    <property type="match status" value="1"/>
</dbReference>
<dbReference type="OrthoDB" id="21095at2759"/>
<dbReference type="Proteomes" id="UP000268093">
    <property type="component" value="Unassembled WGS sequence"/>
</dbReference>
<evidence type="ECO:0000313" key="1">
    <source>
        <dbReference type="EMBL" id="RUP44701.1"/>
    </source>
</evidence>
<name>A0A433D1K5_9FUNG</name>
<dbReference type="GO" id="GO:0000724">
    <property type="term" value="P:double-strand break repair via homologous recombination"/>
    <property type="evidence" value="ECO:0007669"/>
    <property type="project" value="InterPro"/>
</dbReference>
<dbReference type="PANTHER" id="PTHR11289:SF0">
    <property type="entry name" value="BREAST CANCER TYPE 2 SUSCEPTIBILITY PROTEIN"/>
    <property type="match status" value="1"/>
</dbReference>
<dbReference type="GO" id="GO:0006355">
    <property type="term" value="P:regulation of DNA-templated transcription"/>
    <property type="evidence" value="ECO:0007669"/>
    <property type="project" value="TreeGrafter"/>
</dbReference>
<dbReference type="InterPro" id="IPR015525">
    <property type="entry name" value="BRCA2"/>
</dbReference>
<dbReference type="Gene3D" id="6.10.70.10">
    <property type="match status" value="1"/>
</dbReference>
<comment type="caution">
    <text evidence="1">The sequence shown here is derived from an EMBL/GenBank/DDBJ whole genome shotgun (WGS) entry which is preliminary data.</text>
</comment>
<dbReference type="EMBL" id="RBNI01008464">
    <property type="protein sequence ID" value="RUP44701.1"/>
    <property type="molecule type" value="Genomic_DNA"/>
</dbReference>
<dbReference type="Gene3D" id="2.40.50.140">
    <property type="entry name" value="Nucleic acid-binding proteins"/>
    <property type="match status" value="1"/>
</dbReference>
<gene>
    <name evidence="1" type="ORF">BC936DRAFT_149110</name>
</gene>
<evidence type="ECO:0008006" key="3">
    <source>
        <dbReference type="Google" id="ProtNLM"/>
    </source>
</evidence>
<sequence length="483" mass="55477">MISANGTRLASWDTTLGYQKRPVTFRPLSTLSTDGGLIPLVDVIIMRKYPLAFNEILRDGSIITRTAREEDLAGREHEVNILIHRFSRRILALKEKQLDAMATEVERKWLNTGLCVPQNTGQQTTSQGHFRRMLSLMLLYYSVLIKYKYIYAIHSADLRHSDTAEELYNLFLEGPDQTSFYEMLTPQQREILDVHCERLQLEKRAKIDQEIYQRISVRPLTVVWLMGIEIFDMQMDRKISAFFKIKVCDYPNSGGTNKREATIIIGNTNTDQFEDLHEGKRYHFIPCYVQIYSLTAHIKQGRVTYADSSCMKPLRLKTTPKTKWREIGANEAILATSMYSPRVVTPCGRLSEMSNGDEVDLVVVVLQNVTLSFILMFLSVNGIHEWPPNTSHGGGGPMLSQLGDVIAFRNLYYSLYDWKYGIHLLKATDEVEVFRSDTSTLSRRAPHKLTIDELERWIKSNCDKFQKLKERATSLTSQLVSVV</sequence>
<protein>
    <recommendedName>
        <fullName evidence="3">BRCA2 OB1 domain-containing protein</fullName>
    </recommendedName>
</protein>
<proteinExistence type="predicted"/>
<keyword evidence="2" id="KW-1185">Reference proteome</keyword>
<accession>A0A433D1K5</accession>
<dbReference type="PANTHER" id="PTHR11289">
    <property type="entry name" value="BREAST CANCER TYPE 2 SUSCEPTIBILITY PROTEIN BRCA2"/>
    <property type="match status" value="1"/>
</dbReference>
<reference evidence="1 2" key="1">
    <citation type="journal article" date="2018" name="New Phytol.">
        <title>Phylogenomics of Endogonaceae and evolution of mycorrhizas within Mucoromycota.</title>
        <authorList>
            <person name="Chang Y."/>
            <person name="Desiro A."/>
            <person name="Na H."/>
            <person name="Sandor L."/>
            <person name="Lipzen A."/>
            <person name="Clum A."/>
            <person name="Barry K."/>
            <person name="Grigoriev I.V."/>
            <person name="Martin F.M."/>
            <person name="Stajich J.E."/>
            <person name="Smith M.E."/>
            <person name="Bonito G."/>
            <person name="Spatafora J.W."/>
        </authorList>
    </citation>
    <scope>NUCLEOTIDE SEQUENCE [LARGE SCALE GENOMIC DNA]</scope>
    <source>
        <strain evidence="1 2">GMNB39</strain>
    </source>
</reference>
<dbReference type="InterPro" id="IPR012340">
    <property type="entry name" value="NA-bd_OB-fold"/>
</dbReference>
<organism evidence="1 2">
    <name type="scientific">Jimgerdemannia flammicorona</name>
    <dbReference type="NCBI Taxonomy" id="994334"/>
    <lineage>
        <taxon>Eukaryota</taxon>
        <taxon>Fungi</taxon>
        <taxon>Fungi incertae sedis</taxon>
        <taxon>Mucoromycota</taxon>
        <taxon>Mucoromycotina</taxon>
        <taxon>Endogonomycetes</taxon>
        <taxon>Endogonales</taxon>
        <taxon>Endogonaceae</taxon>
        <taxon>Jimgerdemannia</taxon>
    </lineage>
</organism>
<dbReference type="AlphaFoldDB" id="A0A433D1K5"/>